<dbReference type="RefSeq" id="WP_092333854.1">
    <property type="nucleotide sequence ID" value="NZ_FNCP01000014.1"/>
</dbReference>
<gene>
    <name evidence="1" type="ORF">SAMN05443529_11442</name>
</gene>
<accession>A0A1G8CVS7</accession>
<sequence length="218" mass="25554">MNFPYVYRNIPWKESVFKQSGRVLVSMEGMIRESRLDLLNHEGSKLSAYHIYAVLKVALTEEWVQTMEQLHRNRQNQWKAEKFLSPEGEKEYRLYTISQKEPVCSSVITISNNQIHDFSIRLEDAAPLLKKIMEDYPPVFLQRYRNHPLNHHFPSLYYLDAKNLKFLKLPDPIKEQRERTQRIIVYEDVLSSGISQAGETSGILETIEAIKCLEVLQA</sequence>
<evidence type="ECO:0000313" key="2">
    <source>
        <dbReference type="Proteomes" id="UP000198656"/>
    </source>
</evidence>
<dbReference type="OrthoDB" id="1795301at2"/>
<evidence type="ECO:0000313" key="1">
    <source>
        <dbReference type="EMBL" id="SDH49647.1"/>
    </source>
</evidence>
<dbReference type="EMBL" id="FNCP01000014">
    <property type="protein sequence ID" value="SDH49647.1"/>
    <property type="molecule type" value="Genomic_DNA"/>
</dbReference>
<proteinExistence type="predicted"/>
<keyword evidence="2" id="KW-1185">Reference proteome</keyword>
<name>A0A1G8CVS7_9FIRM</name>
<reference evidence="2" key="1">
    <citation type="submission" date="2016-10" db="EMBL/GenBank/DDBJ databases">
        <authorList>
            <person name="Varghese N."/>
            <person name="Submissions S."/>
        </authorList>
    </citation>
    <scope>NUCLEOTIDE SEQUENCE [LARGE SCALE GENOMIC DNA]</scope>
    <source>
        <strain evidence="2">DSM 8344</strain>
    </source>
</reference>
<dbReference type="Proteomes" id="UP000198656">
    <property type="component" value="Unassembled WGS sequence"/>
</dbReference>
<dbReference type="AlphaFoldDB" id="A0A1G8CVS7"/>
<dbReference type="STRING" id="1121419.SAMN05443529_11442"/>
<organism evidence="1 2">
    <name type="scientific">Desulfosporosinus hippei DSM 8344</name>
    <dbReference type="NCBI Taxonomy" id="1121419"/>
    <lineage>
        <taxon>Bacteria</taxon>
        <taxon>Bacillati</taxon>
        <taxon>Bacillota</taxon>
        <taxon>Clostridia</taxon>
        <taxon>Eubacteriales</taxon>
        <taxon>Desulfitobacteriaceae</taxon>
        <taxon>Desulfosporosinus</taxon>
    </lineage>
</organism>
<protein>
    <submittedName>
        <fullName evidence="1">Uncharacterized protein</fullName>
    </submittedName>
</protein>